<dbReference type="InterPro" id="IPR058792">
    <property type="entry name" value="Beta-barrel_RND_2"/>
</dbReference>
<organism evidence="4 5">
    <name type="scientific">Victivallis vadensis</name>
    <dbReference type="NCBI Taxonomy" id="172901"/>
    <lineage>
        <taxon>Bacteria</taxon>
        <taxon>Pseudomonadati</taxon>
        <taxon>Lentisphaerota</taxon>
        <taxon>Lentisphaeria</taxon>
        <taxon>Victivallales</taxon>
        <taxon>Victivallaceae</taxon>
        <taxon>Victivallis</taxon>
    </lineage>
</organism>
<dbReference type="EMBL" id="JABAEW010000013">
    <property type="protein sequence ID" value="NMD86633.1"/>
    <property type="molecule type" value="Genomic_DNA"/>
</dbReference>
<dbReference type="GO" id="GO:1990281">
    <property type="term" value="C:efflux pump complex"/>
    <property type="evidence" value="ECO:0007669"/>
    <property type="project" value="TreeGrafter"/>
</dbReference>
<accession>A0A848AWF1</accession>
<name>A0A848AWF1_9BACT</name>
<dbReference type="Proteomes" id="UP000576225">
    <property type="component" value="Unassembled WGS sequence"/>
</dbReference>
<sequence length="234" mass="25950">MRWCAFFLLLFAAPAYGEAVKAVLFPFREAVIAARAESTLLPYRFKLGEPFKAGEVLTALDDSRYALEVRRATEQADFARAVFEDRKQLRAKNFTSDHELKKAEFDLSVAESSLADAKLNLSYCIVKAPFAGKLAEIRTQEYETVRPGQPLFRIIDDNRLLAVMNVPLNDAALTTVGNPVVVSVLGTDRKAKGTVYEVAPQADHRTGTVRIRVLIDNGDGKLRAGMTGELIRDE</sequence>
<feature type="domain" description="CusB-like beta-barrel" evidence="3">
    <location>
        <begin position="164"/>
        <end position="229"/>
    </location>
</feature>
<dbReference type="Pfam" id="PF25954">
    <property type="entry name" value="Beta-barrel_RND_2"/>
    <property type="match status" value="1"/>
</dbReference>
<dbReference type="AlphaFoldDB" id="A0A848AWF1"/>
<dbReference type="GO" id="GO:0015562">
    <property type="term" value="F:efflux transmembrane transporter activity"/>
    <property type="evidence" value="ECO:0007669"/>
    <property type="project" value="TreeGrafter"/>
</dbReference>
<protein>
    <submittedName>
        <fullName evidence="4">Efflux RND transporter periplasmic adaptor subunit</fullName>
    </submittedName>
</protein>
<evidence type="ECO:0000256" key="2">
    <source>
        <dbReference type="SAM" id="SignalP"/>
    </source>
</evidence>
<comment type="caution">
    <text evidence="4">The sequence shown here is derived from an EMBL/GenBank/DDBJ whole genome shotgun (WGS) entry which is preliminary data.</text>
</comment>
<feature type="chain" id="PRO_5032748586" evidence="2">
    <location>
        <begin position="18"/>
        <end position="234"/>
    </location>
</feature>
<evidence type="ECO:0000313" key="4">
    <source>
        <dbReference type="EMBL" id="NMD86633.1"/>
    </source>
</evidence>
<evidence type="ECO:0000256" key="1">
    <source>
        <dbReference type="ARBA" id="ARBA00009477"/>
    </source>
</evidence>
<proteinExistence type="inferred from homology"/>
<keyword evidence="2" id="KW-0732">Signal</keyword>
<dbReference type="RefSeq" id="WP_168962285.1">
    <property type="nucleotide sequence ID" value="NZ_JABAEW010000013.1"/>
</dbReference>
<gene>
    <name evidence="4" type="ORF">HF882_08570</name>
</gene>
<dbReference type="PANTHER" id="PTHR30469">
    <property type="entry name" value="MULTIDRUG RESISTANCE PROTEIN MDTA"/>
    <property type="match status" value="1"/>
</dbReference>
<dbReference type="Gene3D" id="2.40.30.170">
    <property type="match status" value="1"/>
</dbReference>
<feature type="signal peptide" evidence="2">
    <location>
        <begin position="1"/>
        <end position="17"/>
    </location>
</feature>
<evidence type="ECO:0000313" key="5">
    <source>
        <dbReference type="Proteomes" id="UP000576225"/>
    </source>
</evidence>
<dbReference type="Gene3D" id="1.10.287.470">
    <property type="entry name" value="Helix hairpin bin"/>
    <property type="match status" value="1"/>
</dbReference>
<reference evidence="4 5" key="1">
    <citation type="submission" date="2020-04" db="EMBL/GenBank/DDBJ databases">
        <authorList>
            <person name="Hitch T.C.A."/>
            <person name="Wylensek D."/>
            <person name="Clavel T."/>
        </authorList>
    </citation>
    <scope>NUCLEOTIDE SEQUENCE [LARGE SCALE GENOMIC DNA]</scope>
    <source>
        <strain evidence="4 5">COR2-253-APC-1A</strain>
    </source>
</reference>
<dbReference type="Gene3D" id="2.40.50.100">
    <property type="match status" value="1"/>
</dbReference>
<dbReference type="PANTHER" id="PTHR30469:SF15">
    <property type="entry name" value="HLYD FAMILY OF SECRETION PROTEINS"/>
    <property type="match status" value="1"/>
</dbReference>
<comment type="similarity">
    <text evidence="1">Belongs to the membrane fusion protein (MFP) (TC 8.A.1) family.</text>
</comment>
<evidence type="ECO:0000259" key="3">
    <source>
        <dbReference type="Pfam" id="PF25954"/>
    </source>
</evidence>
<dbReference type="NCBIfam" id="TIGR01730">
    <property type="entry name" value="RND_mfp"/>
    <property type="match status" value="1"/>
</dbReference>
<dbReference type="InterPro" id="IPR006143">
    <property type="entry name" value="RND_pump_MFP"/>
</dbReference>
<dbReference type="SUPFAM" id="SSF111369">
    <property type="entry name" value="HlyD-like secretion proteins"/>
    <property type="match status" value="1"/>
</dbReference>